<gene>
    <name evidence="1" type="ORF">ACI8B_30313</name>
</gene>
<evidence type="ECO:0000313" key="1">
    <source>
        <dbReference type="EMBL" id="VXA56848.1"/>
    </source>
</evidence>
<name>A0A653K8P0_9GAMM</name>
<accession>A0A653K8P0</accession>
<reference evidence="1 2" key="1">
    <citation type="submission" date="2019-10" db="EMBL/GenBank/DDBJ databases">
        <authorList>
            <person name="Karimi E."/>
        </authorList>
    </citation>
    <scope>NUCLEOTIDE SEQUENCE [LARGE SCALE GENOMIC DNA]</scope>
    <source>
        <strain evidence="1">Acinetobacter sp. 8BE</strain>
    </source>
</reference>
<dbReference type="EMBL" id="CABWKZ010000023">
    <property type="protein sequence ID" value="VXA56848.1"/>
    <property type="molecule type" value="Genomic_DNA"/>
</dbReference>
<sequence>MPKWRSVGYKELIYVDGYLWLRDYPHQLSYCQTTQSKNASGSADCVWHVYRDCILGHFRYSLPTIYG</sequence>
<evidence type="ECO:0000313" key="2">
    <source>
        <dbReference type="Proteomes" id="UP000430404"/>
    </source>
</evidence>
<organism evidence="1 2">
    <name type="scientific">Acinetobacter proteolyticus</name>
    <dbReference type="NCBI Taxonomy" id="1776741"/>
    <lineage>
        <taxon>Bacteria</taxon>
        <taxon>Pseudomonadati</taxon>
        <taxon>Pseudomonadota</taxon>
        <taxon>Gammaproteobacteria</taxon>
        <taxon>Moraxellales</taxon>
        <taxon>Moraxellaceae</taxon>
        <taxon>Acinetobacter</taxon>
    </lineage>
</organism>
<protein>
    <submittedName>
        <fullName evidence="1">Uncharacterized protein</fullName>
    </submittedName>
</protein>
<proteinExistence type="predicted"/>
<dbReference type="AlphaFoldDB" id="A0A653K8P0"/>
<dbReference type="Proteomes" id="UP000430404">
    <property type="component" value="Unassembled WGS sequence"/>
</dbReference>